<dbReference type="InterPro" id="IPR050319">
    <property type="entry name" value="ABC_transp_ATP-bind"/>
</dbReference>
<dbReference type="KEGG" id="hhe:HH_0414"/>
<evidence type="ECO:0000256" key="2">
    <source>
        <dbReference type="ARBA" id="ARBA00022448"/>
    </source>
</evidence>
<dbReference type="InterPro" id="IPR003593">
    <property type="entry name" value="AAA+_ATPase"/>
</dbReference>
<dbReference type="TCDB" id="3.A.1.5.40">
    <property type="family name" value="the atp-binding cassette (abc) superfamily"/>
</dbReference>
<evidence type="ECO:0000313" key="7">
    <source>
        <dbReference type="Proteomes" id="UP000002495"/>
    </source>
</evidence>
<dbReference type="Pfam" id="PF00005">
    <property type="entry name" value="ABC_tran"/>
    <property type="match status" value="1"/>
</dbReference>
<dbReference type="PANTHER" id="PTHR43776">
    <property type="entry name" value="TRANSPORT ATP-BINDING PROTEIN"/>
    <property type="match status" value="1"/>
</dbReference>
<dbReference type="GO" id="GO:0016887">
    <property type="term" value="F:ATP hydrolysis activity"/>
    <property type="evidence" value="ECO:0007669"/>
    <property type="project" value="InterPro"/>
</dbReference>
<dbReference type="Proteomes" id="UP000002495">
    <property type="component" value="Chromosome"/>
</dbReference>
<dbReference type="SMART" id="SM00382">
    <property type="entry name" value="AAA"/>
    <property type="match status" value="1"/>
</dbReference>
<dbReference type="STRING" id="235279.HH_0414"/>
<evidence type="ECO:0000256" key="1">
    <source>
        <dbReference type="ARBA" id="ARBA00005417"/>
    </source>
</evidence>
<organism evidence="6 7">
    <name type="scientific">Helicobacter hepaticus (strain ATCC 51449 / 3B1)</name>
    <dbReference type="NCBI Taxonomy" id="235279"/>
    <lineage>
        <taxon>Bacteria</taxon>
        <taxon>Pseudomonadati</taxon>
        <taxon>Campylobacterota</taxon>
        <taxon>Epsilonproteobacteria</taxon>
        <taxon>Campylobacterales</taxon>
        <taxon>Helicobacteraceae</taxon>
        <taxon>Helicobacter</taxon>
    </lineage>
</organism>
<evidence type="ECO:0000313" key="6">
    <source>
        <dbReference type="EMBL" id="AAP77011.1"/>
    </source>
</evidence>
<dbReference type="GO" id="GO:0055085">
    <property type="term" value="P:transmembrane transport"/>
    <property type="evidence" value="ECO:0007669"/>
    <property type="project" value="UniProtKB-ARBA"/>
</dbReference>
<dbReference type="InterPro" id="IPR027417">
    <property type="entry name" value="P-loop_NTPase"/>
</dbReference>
<dbReference type="InterPro" id="IPR003439">
    <property type="entry name" value="ABC_transporter-like_ATP-bd"/>
</dbReference>
<dbReference type="SUPFAM" id="SSF52540">
    <property type="entry name" value="P-loop containing nucleoside triphosphate hydrolases"/>
    <property type="match status" value="1"/>
</dbReference>
<evidence type="ECO:0000259" key="5">
    <source>
        <dbReference type="PROSITE" id="PS50893"/>
    </source>
</evidence>
<keyword evidence="3" id="KW-0547">Nucleotide-binding</keyword>
<evidence type="ECO:0000256" key="4">
    <source>
        <dbReference type="ARBA" id="ARBA00022840"/>
    </source>
</evidence>
<gene>
    <name evidence="6" type="primary">nikE</name>
    <name evidence="6" type="ordered locus">HH_0414</name>
</gene>
<dbReference type="HOGENOM" id="CLU_000604_1_23_7"/>
<reference evidence="6 7" key="1">
    <citation type="journal article" date="2003" name="Proc. Natl. Acad. Sci. U.S.A.">
        <title>The complete genome sequence of the carcinogenic bacterium Helicobacter hepaticus.</title>
        <authorList>
            <person name="Suerbaum S."/>
            <person name="Josenhans C."/>
            <person name="Sterzenbach T."/>
            <person name="Drescher B."/>
            <person name="Brandt P."/>
            <person name="Bell M."/>
            <person name="Droege M."/>
            <person name="Fartmann B."/>
            <person name="Fischer H.-P."/>
            <person name="Ge Z."/>
            <person name="Hoerster A."/>
            <person name="Holland R."/>
            <person name="Klein K."/>
            <person name="Koenig J."/>
            <person name="Macko L."/>
            <person name="Mendz G.L."/>
            <person name="Nyakatura G."/>
            <person name="Schauer D.B."/>
            <person name="Shen Z."/>
            <person name="Weber J."/>
            <person name="Frosch M."/>
            <person name="Fox J.G."/>
        </authorList>
    </citation>
    <scope>NUCLEOTIDE SEQUENCE [LARGE SCALE GENOMIC DNA]</scope>
    <source>
        <strain evidence="7">ATCC 51449 / 3B1</strain>
    </source>
</reference>
<accession>G5EB95</accession>
<dbReference type="EMBL" id="AE017125">
    <property type="protein sequence ID" value="AAP77011.1"/>
    <property type="molecule type" value="Genomic_DNA"/>
</dbReference>
<dbReference type="RefSeq" id="WP_011115256.1">
    <property type="nucleotide sequence ID" value="NC_004917.1"/>
</dbReference>
<name>G5EB95_HELHP</name>
<keyword evidence="2" id="KW-0813">Transport</keyword>
<dbReference type="AlphaFoldDB" id="G5EB95"/>
<dbReference type="PANTHER" id="PTHR43776:SF7">
    <property type="entry name" value="D,D-DIPEPTIDE TRANSPORT ATP-BINDING PROTEIN DDPF-RELATED"/>
    <property type="match status" value="1"/>
</dbReference>
<dbReference type="OrthoDB" id="9814623at2"/>
<proteinExistence type="inferred from homology"/>
<dbReference type="PROSITE" id="PS50893">
    <property type="entry name" value="ABC_TRANSPORTER_2"/>
    <property type="match status" value="1"/>
</dbReference>
<dbReference type="GO" id="GO:0005524">
    <property type="term" value="F:ATP binding"/>
    <property type="evidence" value="ECO:0007669"/>
    <property type="project" value="UniProtKB-KW"/>
</dbReference>
<dbReference type="Gene3D" id="3.40.50.300">
    <property type="entry name" value="P-loop containing nucleotide triphosphate hydrolases"/>
    <property type="match status" value="1"/>
</dbReference>
<dbReference type="eggNOG" id="COG1124">
    <property type="taxonomic scope" value="Bacteria"/>
</dbReference>
<feature type="domain" description="ABC transporter" evidence="5">
    <location>
        <begin position="2"/>
        <end position="236"/>
    </location>
</feature>
<evidence type="ECO:0000256" key="3">
    <source>
        <dbReference type="ARBA" id="ARBA00022741"/>
    </source>
</evidence>
<sequence length="237" mass="26714">MLKLCNVSYQYKSYRFFHTMQKSVLKHISLHICMGESLAIMGASGCGKSTLAQIACGLLNPTCDELGQVGKVYFDNQPLRLHSLRARRLFYAQVQILFQDAIGSLNPRLNCFENLIEPLIYLRGGTYKDSLKDIESLLETLGLQREILEKNVAMISGGEAQRICLMRALLVNPKLLILDESTSGLDYELCLEVITFLKAWQKQHKSAILLITHDKYIAQKLCGNLKVIEDGKLCDIT</sequence>
<protein>
    <submittedName>
        <fullName evidence="6">Nickel transport ATP-binding protein NikE</fullName>
    </submittedName>
</protein>
<comment type="similarity">
    <text evidence="1">Belongs to the ABC transporter superfamily.</text>
</comment>
<keyword evidence="4 6" id="KW-0067">ATP-binding</keyword>
<keyword evidence="7" id="KW-1185">Reference proteome</keyword>